<proteinExistence type="predicted"/>
<dbReference type="AlphaFoldDB" id="A0A1I6UN97"/>
<accession>A0A1I6UN97</accession>
<name>A0A1I6UN97_9SPHI</name>
<organism evidence="1 2">
    <name type="scientific">Sphingobacterium wenxiniae</name>
    <dbReference type="NCBI Taxonomy" id="683125"/>
    <lineage>
        <taxon>Bacteria</taxon>
        <taxon>Pseudomonadati</taxon>
        <taxon>Bacteroidota</taxon>
        <taxon>Sphingobacteriia</taxon>
        <taxon>Sphingobacteriales</taxon>
        <taxon>Sphingobacteriaceae</taxon>
        <taxon>Sphingobacterium</taxon>
    </lineage>
</organism>
<keyword evidence="2" id="KW-1185">Reference proteome</keyword>
<evidence type="ECO:0000313" key="1">
    <source>
        <dbReference type="EMBL" id="SFT02932.1"/>
    </source>
</evidence>
<evidence type="ECO:0000313" key="2">
    <source>
        <dbReference type="Proteomes" id="UP000198785"/>
    </source>
</evidence>
<dbReference type="EMBL" id="FOZZ01000009">
    <property type="protein sequence ID" value="SFT02932.1"/>
    <property type="molecule type" value="Genomic_DNA"/>
</dbReference>
<gene>
    <name evidence="1" type="ORF">SAMN05660206_109128</name>
</gene>
<sequence length="207" mass="23733">MIRFLTISLLLTLLLTSCGTYKYPTSSGIRSIAPKEVNTYYADTAQAYVYRTRLTAFQKEINGNLVVKSISPETHRLALLSDFGQTLFDISVFSDTYVVHYAMADLNKKKVVKEVASLFRLLTSRRFATEALIFPTQQYFPVYVANGDYYTYEERNLVEIKHVKGSKERFSVRFSDVQDALPQQIDIKHKRYPLSLSLQLDSAQSEL</sequence>
<evidence type="ECO:0008006" key="3">
    <source>
        <dbReference type="Google" id="ProtNLM"/>
    </source>
</evidence>
<dbReference type="Proteomes" id="UP000198785">
    <property type="component" value="Unassembled WGS sequence"/>
</dbReference>
<protein>
    <recommendedName>
        <fullName evidence="3">DUF4292 domain-containing protein</fullName>
    </recommendedName>
</protein>
<dbReference type="STRING" id="683125.SAMN05660206_109128"/>
<dbReference type="PROSITE" id="PS51257">
    <property type="entry name" value="PROKAR_LIPOPROTEIN"/>
    <property type="match status" value="1"/>
</dbReference>
<dbReference type="RefSeq" id="WP_093366568.1">
    <property type="nucleotide sequence ID" value="NZ_FOZZ01000009.1"/>
</dbReference>
<dbReference type="OrthoDB" id="1043955at2"/>
<reference evidence="1 2" key="1">
    <citation type="submission" date="2016-10" db="EMBL/GenBank/DDBJ databases">
        <authorList>
            <person name="de Groot N.N."/>
        </authorList>
    </citation>
    <scope>NUCLEOTIDE SEQUENCE [LARGE SCALE GENOMIC DNA]</scope>
    <source>
        <strain evidence="1 2">DSM 22789</strain>
    </source>
</reference>